<evidence type="ECO:0000313" key="6">
    <source>
        <dbReference type="Proteomes" id="UP001208570"/>
    </source>
</evidence>
<dbReference type="Gene3D" id="1.20.900.10">
    <property type="entry name" value="Dbl homology (DH) domain"/>
    <property type="match status" value="1"/>
</dbReference>
<comment type="subcellular location">
    <subcellularLocation>
        <location evidence="1">Cytoplasm</location>
    </subcellularLocation>
</comment>
<keyword evidence="6" id="KW-1185">Reference proteome</keyword>
<dbReference type="GO" id="GO:0005085">
    <property type="term" value="F:guanyl-nucleotide exchange factor activity"/>
    <property type="evidence" value="ECO:0007669"/>
    <property type="project" value="InterPro"/>
</dbReference>
<dbReference type="SUPFAM" id="SSF48065">
    <property type="entry name" value="DBL homology domain (DH-domain)"/>
    <property type="match status" value="1"/>
</dbReference>
<feature type="region of interest" description="Disordered" evidence="3">
    <location>
        <begin position="361"/>
        <end position="382"/>
    </location>
</feature>
<dbReference type="PROSITE" id="PS50010">
    <property type="entry name" value="DH_2"/>
    <property type="match status" value="1"/>
</dbReference>
<evidence type="ECO:0000256" key="1">
    <source>
        <dbReference type="ARBA" id="ARBA00004496"/>
    </source>
</evidence>
<evidence type="ECO:0000259" key="4">
    <source>
        <dbReference type="PROSITE" id="PS50010"/>
    </source>
</evidence>
<dbReference type="InterPro" id="IPR051480">
    <property type="entry name" value="Endocytic_GEF_Adapter"/>
</dbReference>
<dbReference type="SMART" id="SM00325">
    <property type="entry name" value="RhoGEF"/>
    <property type="match status" value="1"/>
</dbReference>
<accession>A0AAD9J6L5</accession>
<dbReference type="InterPro" id="IPR035899">
    <property type="entry name" value="DBL_dom_sf"/>
</dbReference>
<dbReference type="PANTHER" id="PTHR46006:SF5">
    <property type="entry name" value="DH DOMAIN-CONTAINING PROTEIN"/>
    <property type="match status" value="1"/>
</dbReference>
<dbReference type="PANTHER" id="PTHR46006">
    <property type="entry name" value="RHO GUANINE NUCLEOTIDE EXCHANGE FACTOR AT 64C, ISOFORM A"/>
    <property type="match status" value="1"/>
</dbReference>
<evidence type="ECO:0000313" key="5">
    <source>
        <dbReference type="EMBL" id="KAK2147582.1"/>
    </source>
</evidence>
<name>A0AAD9J6L5_9ANNE</name>
<protein>
    <recommendedName>
        <fullName evidence="4">DH domain-containing protein</fullName>
    </recommendedName>
</protein>
<keyword evidence="2" id="KW-0963">Cytoplasm</keyword>
<evidence type="ECO:0000256" key="2">
    <source>
        <dbReference type="ARBA" id="ARBA00022490"/>
    </source>
</evidence>
<dbReference type="CDD" id="cd00160">
    <property type="entry name" value="RhoGEF"/>
    <property type="match status" value="1"/>
</dbReference>
<dbReference type="GO" id="GO:0035025">
    <property type="term" value="P:positive regulation of Rho protein signal transduction"/>
    <property type="evidence" value="ECO:0007669"/>
    <property type="project" value="TreeGrafter"/>
</dbReference>
<evidence type="ECO:0000256" key="3">
    <source>
        <dbReference type="SAM" id="MobiDB-lite"/>
    </source>
</evidence>
<feature type="region of interest" description="Disordered" evidence="3">
    <location>
        <begin position="665"/>
        <end position="698"/>
    </location>
</feature>
<feature type="domain" description="DH" evidence="4">
    <location>
        <begin position="804"/>
        <end position="995"/>
    </location>
</feature>
<feature type="region of interest" description="Disordered" evidence="3">
    <location>
        <begin position="1"/>
        <end position="26"/>
    </location>
</feature>
<organism evidence="5 6">
    <name type="scientific">Paralvinella palmiformis</name>
    <dbReference type="NCBI Taxonomy" id="53620"/>
    <lineage>
        <taxon>Eukaryota</taxon>
        <taxon>Metazoa</taxon>
        <taxon>Spiralia</taxon>
        <taxon>Lophotrochozoa</taxon>
        <taxon>Annelida</taxon>
        <taxon>Polychaeta</taxon>
        <taxon>Sedentaria</taxon>
        <taxon>Canalipalpata</taxon>
        <taxon>Terebellida</taxon>
        <taxon>Terebelliformia</taxon>
        <taxon>Alvinellidae</taxon>
        <taxon>Paralvinella</taxon>
    </lineage>
</organism>
<dbReference type="AlphaFoldDB" id="A0AAD9J6L5"/>
<feature type="compositionally biased region" description="Basic and acidic residues" evidence="3">
    <location>
        <begin position="9"/>
        <end position="19"/>
    </location>
</feature>
<proteinExistence type="predicted"/>
<gene>
    <name evidence="5" type="ORF">LSH36_546g00009</name>
</gene>
<comment type="caution">
    <text evidence="5">The sequence shown here is derived from an EMBL/GenBank/DDBJ whole genome shotgun (WGS) entry which is preliminary data.</text>
</comment>
<dbReference type="Proteomes" id="UP001208570">
    <property type="component" value="Unassembled WGS sequence"/>
</dbReference>
<dbReference type="EMBL" id="JAODUP010000546">
    <property type="protein sequence ID" value="KAK2147582.1"/>
    <property type="molecule type" value="Genomic_DNA"/>
</dbReference>
<reference evidence="5" key="1">
    <citation type="journal article" date="2023" name="Mol. Biol. Evol.">
        <title>Third-Generation Sequencing Reveals the Adaptive Role of the Epigenome in Three Deep-Sea Polychaetes.</title>
        <authorList>
            <person name="Perez M."/>
            <person name="Aroh O."/>
            <person name="Sun Y."/>
            <person name="Lan Y."/>
            <person name="Juniper S.K."/>
            <person name="Young C.R."/>
            <person name="Angers B."/>
            <person name="Qian P.Y."/>
        </authorList>
    </citation>
    <scope>NUCLEOTIDE SEQUENCE</scope>
    <source>
        <strain evidence="5">P08H-3</strain>
    </source>
</reference>
<sequence length="1153" mass="130661">MMADQFTSHSDKKSAEHRSSSHGYMPRHFSSRSHGWLVAIGKACPHGDCVDPPVKCTSSGLLESDMYCDDLEKPVQRLGSCDPDETEFSQSSCPMTSCVQFDITQPLDTPDETTDSNCRSHDDVRLFKMSCRSDNVEEKTVQDETLVEHRLSDDTSDELRRNVTVSSASDVRSCHRIETRLTRQWSSSSNDVFIDDHEKYCDTTINSFGFEDPNMYIRKNSDQPLKRAHRSMSDLGLCKNVPTLNRSNSRLRALLQNPILRRSLAQTMKLDPNKETFDDHVFEKLSTKMDETFDLSVPIGNKFNSVSESSIRLCCSTSDLGMLTNWHQCLGGSEVKKSINFEHNIGQHDCSELDNITSDNKQNSNEMSCKKVPSSPPSSRVIATSPKQLSSFRIPSYMEFKAERRQQRFLSKSAANLASLVPTILEEEDSVGEGYKLAKNMSADSRLVDKGVGCYVDTASSTAYEKVKDNKDNKEETSLQNRSHYRSDYRLSSVSNPSISSHTEGCSLISDHITSHHKIIDGFQECEDNHYPEEGVSGICGDQCSANFQIGCHMKTAEINSMFSDYASESNDEFSDGLEDVLLKPTMDPKSRHMCHSDLSCTLDECLSNPALVEVFSDSGCLVDKKSFESELASEDGTCLDLNEQDGAMLRSSSDVSEMFAEELRMRGTREPRNKQSKSDPLNIIEEKGNGPGSHASYLQRKDSKEDVIKFLEKNIYESKSSTIDIDACHDSYFKHHNREVVISKQSMLERVDSGVGKDSVDDPVKTEVTNCEDCGDKICHSGDDDGNLEDSLICIGCNQRRYQRKEAVVEIIDTEQNYGNDLNIINEHFFETMKNMGLLNAEQLKIIFINLAELISVNRFFLTQLKSALGTAAKMNDELLWSVNIGELFLNSSNMLLAYESYCVNQSAAPVLLDKLLEEKDLLRIFLDVTQREKSVLRKMDLKSFLMVPVQRVMKYPLLLNRLYKVTPSTHRDFDNINQARRKIENILELINSKTKGSSMGRLRRRTSSLHRSQDLDNSAYENIEVHKVVMEALDWDASDIYFLKEGCLLCAAITDNVMLKRAKSLKYTQVHGVIISLNKDPFLLHQCIVCLNHDNMDYFEVHDANKESLLMKCKDPGQMQEWFKQLHSLVFQLSRWRHRRNALANIMLHDL</sequence>
<dbReference type="InterPro" id="IPR000219">
    <property type="entry name" value="DH_dom"/>
</dbReference>
<dbReference type="GO" id="GO:0005737">
    <property type="term" value="C:cytoplasm"/>
    <property type="evidence" value="ECO:0007669"/>
    <property type="project" value="UniProtKB-SubCell"/>
</dbReference>
<dbReference type="Pfam" id="PF00621">
    <property type="entry name" value="RhoGEF"/>
    <property type="match status" value="1"/>
</dbReference>
<feature type="compositionally biased region" description="Basic and acidic residues" evidence="3">
    <location>
        <begin position="665"/>
        <end position="678"/>
    </location>
</feature>